<dbReference type="Proteomes" id="UP000228934">
    <property type="component" value="Unassembled WGS sequence"/>
</dbReference>
<dbReference type="OrthoDB" id="8865476at2759"/>
<evidence type="ECO:0000256" key="3">
    <source>
        <dbReference type="ARBA" id="ARBA00043265"/>
    </source>
</evidence>
<dbReference type="InterPro" id="IPR036179">
    <property type="entry name" value="Ig-like_dom_sf"/>
</dbReference>
<dbReference type="EMBL" id="KZ059757">
    <property type="protein sequence ID" value="PIO13470.1"/>
    <property type="molecule type" value="Genomic_DNA"/>
</dbReference>
<keyword evidence="1" id="KW-0391">Immunity</keyword>
<proteinExistence type="predicted"/>
<dbReference type="GO" id="GO:0005576">
    <property type="term" value="C:extracellular region"/>
    <property type="evidence" value="ECO:0007669"/>
    <property type="project" value="UniProtKB-ARBA"/>
</dbReference>
<organism evidence="5 6">
    <name type="scientific">Aquarana catesbeiana</name>
    <name type="common">American bullfrog</name>
    <name type="synonym">Rana catesbeiana</name>
    <dbReference type="NCBI Taxonomy" id="8400"/>
    <lineage>
        <taxon>Eukaryota</taxon>
        <taxon>Metazoa</taxon>
        <taxon>Chordata</taxon>
        <taxon>Craniata</taxon>
        <taxon>Vertebrata</taxon>
        <taxon>Euteleostomi</taxon>
        <taxon>Amphibia</taxon>
        <taxon>Batrachia</taxon>
        <taxon>Anura</taxon>
        <taxon>Neobatrachia</taxon>
        <taxon>Ranoidea</taxon>
        <taxon>Ranidae</taxon>
        <taxon>Aquarana</taxon>
    </lineage>
</organism>
<dbReference type="InterPro" id="IPR050199">
    <property type="entry name" value="IgHV"/>
</dbReference>
<evidence type="ECO:0000256" key="1">
    <source>
        <dbReference type="ARBA" id="ARBA00022859"/>
    </source>
</evidence>
<name>A0A2G9QCZ0_AQUCT</name>
<feature type="domain" description="Immunoglobulin V-set" evidence="4">
    <location>
        <begin position="90"/>
        <end position="156"/>
    </location>
</feature>
<dbReference type="GO" id="GO:0019814">
    <property type="term" value="C:immunoglobulin complex"/>
    <property type="evidence" value="ECO:0007669"/>
    <property type="project" value="UniProtKB-KW"/>
</dbReference>
<evidence type="ECO:0000313" key="5">
    <source>
        <dbReference type="EMBL" id="PIO13470.1"/>
    </source>
</evidence>
<keyword evidence="6" id="KW-1185">Reference proteome</keyword>
<gene>
    <name evidence="5" type="ORF">AB205_0028880</name>
</gene>
<dbReference type="InterPro" id="IPR013783">
    <property type="entry name" value="Ig-like_fold"/>
</dbReference>
<dbReference type="Gene3D" id="2.60.40.10">
    <property type="entry name" value="Immunoglobulins"/>
    <property type="match status" value="2"/>
</dbReference>
<evidence type="ECO:0000313" key="6">
    <source>
        <dbReference type="Proteomes" id="UP000228934"/>
    </source>
</evidence>
<evidence type="ECO:0000259" key="4">
    <source>
        <dbReference type="SMART" id="SM00406"/>
    </source>
</evidence>
<sequence length="237" mass="26808">MNLELNKLHMSSHITDERIFQPDSSPSERFETCSKSKVHLIFRQQRSDEAHTRSDCPADSFRLTFAVKVRSCVLGITKFGLVGTVKPSETLQLSCKLSTPLTGCWWNWVRKPVHRGLEWLAIIDSGGSTYYSQSLRSRLTLTRDNSKNEVYLSVTVGQGVTSQVTLTEFGPGTVKPSETLQISCKLSTPLTGYWWSWVHKPVNRGLEWLAQIESGGTTYYSQTLRSRLTTTRENSKN</sequence>
<dbReference type="PANTHER" id="PTHR23266">
    <property type="entry name" value="IMMUNOGLOBULIN HEAVY CHAIN"/>
    <property type="match status" value="1"/>
</dbReference>
<accession>A0A2G9QCZ0</accession>
<dbReference type="InterPro" id="IPR013106">
    <property type="entry name" value="Ig_V-set"/>
</dbReference>
<dbReference type="AlphaFoldDB" id="A0A2G9QCZ0"/>
<dbReference type="GO" id="GO:0002250">
    <property type="term" value="P:adaptive immune response"/>
    <property type="evidence" value="ECO:0007669"/>
    <property type="project" value="UniProtKB-KW"/>
</dbReference>
<keyword evidence="2" id="KW-1064">Adaptive immunity</keyword>
<evidence type="ECO:0000256" key="2">
    <source>
        <dbReference type="ARBA" id="ARBA00023130"/>
    </source>
</evidence>
<dbReference type="SUPFAM" id="SSF48726">
    <property type="entry name" value="Immunoglobulin"/>
    <property type="match status" value="2"/>
</dbReference>
<feature type="domain" description="Immunoglobulin V-set" evidence="4">
    <location>
        <begin position="179"/>
        <end position="236"/>
    </location>
</feature>
<protein>
    <recommendedName>
        <fullName evidence="4">Immunoglobulin V-set domain-containing protein</fullName>
    </recommendedName>
</protein>
<dbReference type="SMART" id="SM00406">
    <property type="entry name" value="IGv"/>
    <property type="match status" value="2"/>
</dbReference>
<keyword evidence="3" id="KW-1280">Immunoglobulin</keyword>
<reference evidence="6" key="1">
    <citation type="journal article" date="2017" name="Nat. Commun.">
        <title>The North American bullfrog draft genome provides insight into hormonal regulation of long noncoding RNA.</title>
        <authorList>
            <person name="Hammond S.A."/>
            <person name="Warren R.L."/>
            <person name="Vandervalk B.P."/>
            <person name="Kucuk E."/>
            <person name="Khan H."/>
            <person name="Gibb E.A."/>
            <person name="Pandoh P."/>
            <person name="Kirk H."/>
            <person name="Zhao Y."/>
            <person name="Jones M."/>
            <person name="Mungall A.J."/>
            <person name="Coope R."/>
            <person name="Pleasance S."/>
            <person name="Moore R.A."/>
            <person name="Holt R.A."/>
            <person name="Round J.M."/>
            <person name="Ohora S."/>
            <person name="Walle B.V."/>
            <person name="Veldhoen N."/>
            <person name="Helbing C.C."/>
            <person name="Birol I."/>
        </authorList>
    </citation>
    <scope>NUCLEOTIDE SEQUENCE [LARGE SCALE GENOMIC DNA]</scope>
</reference>